<keyword evidence="4 7" id="KW-0812">Transmembrane</keyword>
<dbReference type="CDD" id="cd06261">
    <property type="entry name" value="TM_PBP2"/>
    <property type="match status" value="1"/>
</dbReference>
<feature type="transmembrane region" description="Helical" evidence="7">
    <location>
        <begin position="21"/>
        <end position="44"/>
    </location>
</feature>
<dbReference type="RefSeq" id="WP_200116546.1">
    <property type="nucleotide sequence ID" value="NZ_JAEHOH010000029.1"/>
</dbReference>
<evidence type="ECO:0000256" key="2">
    <source>
        <dbReference type="ARBA" id="ARBA00022448"/>
    </source>
</evidence>
<feature type="transmembrane region" description="Helical" evidence="7">
    <location>
        <begin position="147"/>
        <end position="166"/>
    </location>
</feature>
<feature type="transmembrane region" description="Helical" evidence="7">
    <location>
        <begin position="123"/>
        <end position="141"/>
    </location>
</feature>
<dbReference type="PANTHER" id="PTHR43386:SF1">
    <property type="entry name" value="D,D-DIPEPTIDE TRANSPORT SYSTEM PERMEASE PROTEIN DDPC-RELATED"/>
    <property type="match status" value="1"/>
</dbReference>
<evidence type="ECO:0000256" key="7">
    <source>
        <dbReference type="RuleBase" id="RU363032"/>
    </source>
</evidence>
<dbReference type="InterPro" id="IPR050366">
    <property type="entry name" value="BP-dependent_transpt_permease"/>
</dbReference>
<dbReference type="SUPFAM" id="SSF161098">
    <property type="entry name" value="MetI-like"/>
    <property type="match status" value="1"/>
</dbReference>
<feature type="domain" description="ABC transmembrane type-1" evidence="8">
    <location>
        <begin position="88"/>
        <end position="274"/>
    </location>
</feature>
<comment type="similarity">
    <text evidence="7">Belongs to the binding-protein-dependent transport system permease family.</text>
</comment>
<dbReference type="Pfam" id="PF00528">
    <property type="entry name" value="BPD_transp_1"/>
    <property type="match status" value="1"/>
</dbReference>
<keyword evidence="2 7" id="KW-0813">Transport</keyword>
<comment type="caution">
    <text evidence="9">The sequence shown here is derived from an EMBL/GenBank/DDBJ whole genome shotgun (WGS) entry which is preliminary data.</text>
</comment>
<evidence type="ECO:0000256" key="4">
    <source>
        <dbReference type="ARBA" id="ARBA00022692"/>
    </source>
</evidence>
<dbReference type="PROSITE" id="PS50928">
    <property type="entry name" value="ABC_TM1"/>
    <property type="match status" value="1"/>
</dbReference>
<dbReference type="GO" id="GO:0071916">
    <property type="term" value="F:dipeptide transmembrane transporter activity"/>
    <property type="evidence" value="ECO:0007669"/>
    <property type="project" value="TreeGrafter"/>
</dbReference>
<feature type="transmembrane region" description="Helical" evidence="7">
    <location>
        <begin position="248"/>
        <end position="271"/>
    </location>
</feature>
<dbReference type="EMBL" id="JAEHOH010000029">
    <property type="protein sequence ID" value="MBK0420407.1"/>
    <property type="molecule type" value="Genomic_DNA"/>
</dbReference>
<proteinExistence type="inferred from homology"/>
<dbReference type="InterPro" id="IPR000515">
    <property type="entry name" value="MetI-like"/>
</dbReference>
<evidence type="ECO:0000256" key="5">
    <source>
        <dbReference type="ARBA" id="ARBA00022989"/>
    </source>
</evidence>
<keyword evidence="3" id="KW-1003">Cell membrane</keyword>
<reference evidence="9" key="1">
    <citation type="submission" date="2020-12" db="EMBL/GenBank/DDBJ databases">
        <title>Leucobacter sp. CAS1, isolated from Chromium sludge.</title>
        <authorList>
            <person name="Xu Z."/>
        </authorList>
    </citation>
    <scope>NUCLEOTIDE SEQUENCE</scope>
    <source>
        <strain evidence="9">CSA1</strain>
    </source>
</reference>
<organism evidence="9 10">
    <name type="scientific">Leucobacter chromiisoli</name>
    <dbReference type="NCBI Taxonomy" id="2796471"/>
    <lineage>
        <taxon>Bacteria</taxon>
        <taxon>Bacillati</taxon>
        <taxon>Actinomycetota</taxon>
        <taxon>Actinomycetes</taxon>
        <taxon>Micrococcales</taxon>
        <taxon>Microbacteriaceae</taxon>
        <taxon>Leucobacter</taxon>
    </lineage>
</organism>
<dbReference type="GO" id="GO:0005886">
    <property type="term" value="C:plasma membrane"/>
    <property type="evidence" value="ECO:0007669"/>
    <property type="project" value="UniProtKB-SubCell"/>
</dbReference>
<keyword evidence="5 7" id="KW-1133">Transmembrane helix</keyword>
<sequence>MANTSVLLQPYLGKKHLRFDWATWLSSGFLALVILAAVLAPWLVPLDPQSIDLARINAPAGSPGHLLGTDQNGRDILSRLIMGTRTSMIGPLLVVAISSVCGILIGAIAGWSRGSLDVIVSRVIDFLFAFPALLIAVFTVALFGKGILAPSIGIAIAYTPLVARLTRNLVMQERDRLYVQSLRVLGAGEFSTLMKHVLPVVFPTILSQCLLSFGYAMVDLAAISYLGLGVQAPAADWGLMVAEAQPGILSGAFGPILWPSLAIVLTVVSFNHVGERILEKRGGFA</sequence>
<dbReference type="AlphaFoldDB" id="A0A934UWZ1"/>
<feature type="transmembrane region" description="Helical" evidence="7">
    <location>
        <begin position="88"/>
        <end position="111"/>
    </location>
</feature>
<comment type="subcellular location">
    <subcellularLocation>
        <location evidence="1 7">Cell membrane</location>
        <topology evidence="1 7">Multi-pass membrane protein</topology>
    </subcellularLocation>
</comment>
<gene>
    <name evidence="9" type="ORF">JD276_15365</name>
</gene>
<evidence type="ECO:0000259" key="8">
    <source>
        <dbReference type="PROSITE" id="PS50928"/>
    </source>
</evidence>
<evidence type="ECO:0000313" key="10">
    <source>
        <dbReference type="Proteomes" id="UP000608530"/>
    </source>
</evidence>
<dbReference type="InterPro" id="IPR035906">
    <property type="entry name" value="MetI-like_sf"/>
</dbReference>
<evidence type="ECO:0000256" key="1">
    <source>
        <dbReference type="ARBA" id="ARBA00004651"/>
    </source>
</evidence>
<name>A0A934UWZ1_9MICO</name>
<dbReference type="Gene3D" id="1.10.3720.10">
    <property type="entry name" value="MetI-like"/>
    <property type="match status" value="1"/>
</dbReference>
<keyword evidence="6 7" id="KW-0472">Membrane</keyword>
<feature type="transmembrane region" description="Helical" evidence="7">
    <location>
        <begin position="200"/>
        <end position="228"/>
    </location>
</feature>
<evidence type="ECO:0000256" key="6">
    <source>
        <dbReference type="ARBA" id="ARBA00023136"/>
    </source>
</evidence>
<protein>
    <submittedName>
        <fullName evidence="9">ABC transporter permease</fullName>
    </submittedName>
</protein>
<evidence type="ECO:0000256" key="3">
    <source>
        <dbReference type="ARBA" id="ARBA00022475"/>
    </source>
</evidence>
<keyword evidence="10" id="KW-1185">Reference proteome</keyword>
<evidence type="ECO:0000313" key="9">
    <source>
        <dbReference type="EMBL" id="MBK0420407.1"/>
    </source>
</evidence>
<accession>A0A934UWZ1</accession>
<dbReference type="Proteomes" id="UP000608530">
    <property type="component" value="Unassembled WGS sequence"/>
</dbReference>
<dbReference type="PANTHER" id="PTHR43386">
    <property type="entry name" value="OLIGOPEPTIDE TRANSPORT SYSTEM PERMEASE PROTEIN APPC"/>
    <property type="match status" value="1"/>
</dbReference>